<dbReference type="EMBL" id="JAFBMS010000056">
    <property type="protein sequence ID" value="KAG9339223.1"/>
    <property type="molecule type" value="Genomic_DNA"/>
</dbReference>
<feature type="compositionally biased region" description="Pro residues" evidence="1">
    <location>
        <begin position="1"/>
        <end position="15"/>
    </location>
</feature>
<proteinExistence type="predicted"/>
<accession>A0A8T2NFB2</accession>
<evidence type="ECO:0000313" key="2">
    <source>
        <dbReference type="EMBL" id="KAG9339223.1"/>
    </source>
</evidence>
<name>A0A8T2NFB2_9TELE</name>
<sequence>MTPHHPPSPPKPSIPTPTQCFSSSKTLPKGQPHSAPTHTQKCLCGDVVKQFSKSNISMAASELLQQSFFSRGQSKLTCQCSPVQEMEWKWVDNFNVDVFHPSQFLRNAETLVPASVQVSVSIV</sequence>
<comment type="caution">
    <text evidence="2">The sequence shown here is derived from an EMBL/GenBank/DDBJ whole genome shotgun (WGS) entry which is preliminary data.</text>
</comment>
<gene>
    <name evidence="2" type="ORF">JZ751_023918</name>
</gene>
<evidence type="ECO:0000313" key="3">
    <source>
        <dbReference type="Proteomes" id="UP000824540"/>
    </source>
</evidence>
<organism evidence="2 3">
    <name type="scientific">Albula glossodonta</name>
    <name type="common">roundjaw bonefish</name>
    <dbReference type="NCBI Taxonomy" id="121402"/>
    <lineage>
        <taxon>Eukaryota</taxon>
        <taxon>Metazoa</taxon>
        <taxon>Chordata</taxon>
        <taxon>Craniata</taxon>
        <taxon>Vertebrata</taxon>
        <taxon>Euteleostomi</taxon>
        <taxon>Actinopterygii</taxon>
        <taxon>Neopterygii</taxon>
        <taxon>Teleostei</taxon>
        <taxon>Albuliformes</taxon>
        <taxon>Albulidae</taxon>
        <taxon>Albula</taxon>
    </lineage>
</organism>
<evidence type="ECO:0000256" key="1">
    <source>
        <dbReference type="SAM" id="MobiDB-lite"/>
    </source>
</evidence>
<protein>
    <submittedName>
        <fullName evidence="2">Uncharacterized protein</fullName>
    </submittedName>
</protein>
<dbReference type="Proteomes" id="UP000824540">
    <property type="component" value="Unassembled WGS sequence"/>
</dbReference>
<feature type="region of interest" description="Disordered" evidence="1">
    <location>
        <begin position="1"/>
        <end position="39"/>
    </location>
</feature>
<keyword evidence="3" id="KW-1185">Reference proteome</keyword>
<reference evidence="2" key="1">
    <citation type="thesis" date="2021" institute="BYU ScholarsArchive" country="Provo, UT, USA">
        <title>Applications of and Algorithms for Genome Assembly and Genomic Analyses with an Emphasis on Marine Teleosts.</title>
        <authorList>
            <person name="Pickett B.D."/>
        </authorList>
    </citation>
    <scope>NUCLEOTIDE SEQUENCE</scope>
    <source>
        <strain evidence="2">HI-2016</strain>
    </source>
</reference>
<dbReference type="AlphaFoldDB" id="A0A8T2NFB2"/>